<feature type="transmembrane region" description="Helical" evidence="2">
    <location>
        <begin position="15"/>
        <end position="36"/>
    </location>
</feature>
<organism evidence="3 5">
    <name type="scientific">Streptomyces parvulus</name>
    <dbReference type="NCBI Taxonomy" id="146923"/>
    <lineage>
        <taxon>Bacteria</taxon>
        <taxon>Bacillati</taxon>
        <taxon>Actinomycetota</taxon>
        <taxon>Actinomycetes</taxon>
        <taxon>Kitasatosporales</taxon>
        <taxon>Streptomycetaceae</taxon>
        <taxon>Streptomyces</taxon>
    </lineage>
</organism>
<evidence type="ECO:0008006" key="7">
    <source>
        <dbReference type="Google" id="ProtNLM"/>
    </source>
</evidence>
<evidence type="ECO:0000313" key="3">
    <source>
        <dbReference type="EMBL" id="ANJ10682.1"/>
    </source>
</evidence>
<gene>
    <name evidence="3" type="ORF">Spa2297_29105</name>
    <name evidence="4" type="ORF">VSS30_26410</name>
</gene>
<dbReference type="KEGG" id="spav:Spa2297_29105"/>
<evidence type="ECO:0000313" key="4">
    <source>
        <dbReference type="EMBL" id="MFB8752352.1"/>
    </source>
</evidence>
<keyword evidence="2" id="KW-1133">Transmembrane helix</keyword>
<evidence type="ECO:0000313" key="5">
    <source>
        <dbReference type="Proteomes" id="UP000078468"/>
    </source>
</evidence>
<name>A0A191V6Z4_9ACTN</name>
<feature type="coiled-coil region" evidence="1">
    <location>
        <begin position="47"/>
        <end position="89"/>
    </location>
</feature>
<dbReference type="Proteomes" id="UP001585018">
    <property type="component" value="Unassembled WGS sequence"/>
</dbReference>
<evidence type="ECO:0000256" key="1">
    <source>
        <dbReference type="SAM" id="Coils"/>
    </source>
</evidence>
<keyword evidence="6" id="KW-1185">Reference proteome</keyword>
<reference evidence="4 6" key="2">
    <citation type="submission" date="2024-01" db="EMBL/GenBank/DDBJ databases">
        <title>Genome mining of biosynthetic gene clusters to explore secondary metabolites of Streptomyces sp.</title>
        <authorList>
            <person name="Baig A."/>
            <person name="Ajitkumar Shintre N."/>
            <person name="Kumar H."/>
            <person name="Anbarasu A."/>
            <person name="Ramaiah S."/>
        </authorList>
    </citation>
    <scope>NUCLEOTIDE SEQUENCE [LARGE SCALE GENOMIC DNA]</scope>
    <source>
        <strain evidence="4 6">A03</strain>
    </source>
</reference>
<reference evidence="3 5" key="1">
    <citation type="submission" date="2016-05" db="EMBL/GenBank/DDBJ databases">
        <title>Non-Contiguous Finished Genome Sequence of Streptomyces parvulus 2297 Integrated Site-Specifically with Actinophage R4.</title>
        <authorList>
            <person name="Nishizawa T."/>
            <person name="Miura T."/>
            <person name="Harada C."/>
            <person name="Guo Y."/>
            <person name="Narisawa K."/>
            <person name="Ohta H."/>
            <person name="Takahashi H."/>
            <person name="Shirai M."/>
        </authorList>
    </citation>
    <scope>NUCLEOTIDE SEQUENCE [LARGE SCALE GENOMIC DNA]</scope>
    <source>
        <strain evidence="3 5">2297</strain>
    </source>
</reference>
<dbReference type="EMBL" id="CP015866">
    <property type="protein sequence ID" value="ANJ10682.1"/>
    <property type="molecule type" value="Genomic_DNA"/>
</dbReference>
<sequence>MNEDVVHLAAGAEEMGVLVGAVGAAGFFCLMIVIVWQVAATWRARMLAAREEQYKELATRYARLLEDTVELQRRTAEEQRQTLDELTRTRLSVGSMEKMMREIE</sequence>
<proteinExistence type="predicted"/>
<protein>
    <recommendedName>
        <fullName evidence="7">YwqI/YxiC family protein</fullName>
    </recommendedName>
</protein>
<keyword evidence="1" id="KW-0175">Coiled coil</keyword>
<dbReference type="AlphaFoldDB" id="A0A191V6Z4"/>
<evidence type="ECO:0000313" key="6">
    <source>
        <dbReference type="Proteomes" id="UP001585018"/>
    </source>
</evidence>
<dbReference type="EMBL" id="JAYMRR010000017">
    <property type="protein sequence ID" value="MFB8752352.1"/>
    <property type="molecule type" value="Genomic_DNA"/>
</dbReference>
<dbReference type="Proteomes" id="UP000078468">
    <property type="component" value="Chromosome"/>
</dbReference>
<keyword evidence="2" id="KW-0472">Membrane</keyword>
<evidence type="ECO:0000256" key="2">
    <source>
        <dbReference type="SAM" id="Phobius"/>
    </source>
</evidence>
<accession>A0A191V6Z4</accession>
<keyword evidence="2" id="KW-0812">Transmembrane</keyword>